<accession>A0A6B0T4H5</accession>
<dbReference type="RefSeq" id="WP_159765533.1">
    <property type="nucleotide sequence ID" value="NZ_WUUT01000010.1"/>
</dbReference>
<dbReference type="OrthoDB" id="340884at2157"/>
<feature type="transmembrane region" description="Helical" evidence="1">
    <location>
        <begin position="86"/>
        <end position="107"/>
    </location>
</feature>
<organism evidence="3 4">
    <name type="scientific">Halovenus carboxidivorans</name>
    <dbReference type="NCBI Taxonomy" id="2692199"/>
    <lineage>
        <taxon>Archaea</taxon>
        <taxon>Methanobacteriati</taxon>
        <taxon>Methanobacteriota</taxon>
        <taxon>Stenosarchaea group</taxon>
        <taxon>Halobacteria</taxon>
        <taxon>Halobacteriales</taxon>
        <taxon>Haloarculaceae</taxon>
        <taxon>Halovenus</taxon>
    </lineage>
</organism>
<evidence type="ECO:0000313" key="4">
    <source>
        <dbReference type="Proteomes" id="UP000466535"/>
    </source>
</evidence>
<proteinExistence type="predicted"/>
<dbReference type="GO" id="GO:0016020">
    <property type="term" value="C:membrane"/>
    <property type="evidence" value="ECO:0007669"/>
    <property type="project" value="InterPro"/>
</dbReference>
<dbReference type="AlphaFoldDB" id="A0A6B0T4H5"/>
<feature type="transmembrane region" description="Helical" evidence="1">
    <location>
        <begin position="6"/>
        <end position="33"/>
    </location>
</feature>
<evidence type="ECO:0000256" key="1">
    <source>
        <dbReference type="SAM" id="Phobius"/>
    </source>
</evidence>
<name>A0A6B0T4H5_9EURY</name>
<dbReference type="Proteomes" id="UP000466535">
    <property type="component" value="Unassembled WGS sequence"/>
</dbReference>
<keyword evidence="1" id="KW-0812">Transmembrane</keyword>
<feature type="transmembrane region" description="Helical" evidence="1">
    <location>
        <begin position="128"/>
        <end position="153"/>
    </location>
</feature>
<reference evidence="3 4" key="1">
    <citation type="submission" date="2019-12" db="EMBL/GenBank/DDBJ databases">
        <title>Isolation and characterization of three novel carbon monoxide-oxidizing members of Halobacteria from salione crusts and soils.</title>
        <authorList>
            <person name="Myers M.R."/>
            <person name="King G.M."/>
        </authorList>
    </citation>
    <scope>NUCLEOTIDE SEQUENCE [LARGE SCALE GENOMIC DNA]</scope>
    <source>
        <strain evidence="3 4">WSH3</strain>
    </source>
</reference>
<dbReference type="InterPro" id="IPR008457">
    <property type="entry name" value="Cu-R_CopD_dom"/>
</dbReference>
<protein>
    <submittedName>
        <fullName evidence="3">Transporter</fullName>
    </submittedName>
</protein>
<dbReference type="Pfam" id="PF05425">
    <property type="entry name" value="CopD"/>
    <property type="match status" value="1"/>
</dbReference>
<evidence type="ECO:0000313" key="3">
    <source>
        <dbReference type="EMBL" id="MXR53158.1"/>
    </source>
</evidence>
<gene>
    <name evidence="3" type="ORF">GRX03_16320</name>
</gene>
<comment type="caution">
    <text evidence="3">The sequence shown here is derived from an EMBL/GenBank/DDBJ whole genome shotgun (WGS) entry which is preliminary data.</text>
</comment>
<feature type="domain" description="Copper resistance protein D" evidence="2">
    <location>
        <begin position="47"/>
        <end position="146"/>
    </location>
</feature>
<keyword evidence="4" id="KW-1185">Reference proteome</keyword>
<dbReference type="EMBL" id="WUUT01000010">
    <property type="protein sequence ID" value="MXR53158.1"/>
    <property type="molecule type" value="Genomic_DNA"/>
</dbReference>
<keyword evidence="1" id="KW-0472">Membrane</keyword>
<evidence type="ECO:0000259" key="2">
    <source>
        <dbReference type="Pfam" id="PF05425"/>
    </source>
</evidence>
<keyword evidence="1" id="KW-1133">Transmembrane helix</keyword>
<sequence length="154" mass="15936">MSVIDASAYVIHSVFAGLWTGSILFMTLGVLPLAVGGKLDAEPLRTVTGRFKTLSRTSVLLLFLTGGHMAGTQYTGATLTGSTSGYLVLSMLSLWFLTAGLTEVGASRLSDGSGRDKVREPGRNARRFFQAGSVSAVLLLVVAGLLSAAGAGLL</sequence>
<feature type="transmembrane region" description="Helical" evidence="1">
    <location>
        <begin position="54"/>
        <end position="74"/>
    </location>
</feature>